<organism evidence="2 3">
    <name type="scientific">Yersinia rochesterensis</name>
    <dbReference type="NCBI Taxonomy" id="1604335"/>
    <lineage>
        <taxon>Bacteria</taxon>
        <taxon>Pseudomonadati</taxon>
        <taxon>Pseudomonadota</taxon>
        <taxon>Gammaproteobacteria</taxon>
        <taxon>Enterobacterales</taxon>
        <taxon>Yersiniaceae</taxon>
        <taxon>Yersinia</taxon>
    </lineage>
</organism>
<accession>A0ABN4FKR2</accession>
<dbReference type="Gene3D" id="2.40.50.100">
    <property type="match status" value="1"/>
</dbReference>
<dbReference type="InterPro" id="IPR008995">
    <property type="entry name" value="Mo/tungstate-bd_C_term_dom"/>
</dbReference>
<protein>
    <submittedName>
        <fullName evidence="2">TOBE domain protein</fullName>
    </submittedName>
</protein>
<keyword evidence="3" id="KW-1185">Reference proteome</keyword>
<gene>
    <name evidence="2" type="ORF">CH54_1228</name>
</gene>
<name>A0ABN4FKR2_9GAMM</name>
<evidence type="ECO:0000313" key="3">
    <source>
        <dbReference type="Proteomes" id="UP000031883"/>
    </source>
</evidence>
<dbReference type="SUPFAM" id="SSF50331">
    <property type="entry name" value="MOP-like"/>
    <property type="match status" value="1"/>
</dbReference>
<dbReference type="EMBL" id="CP009997">
    <property type="protein sequence ID" value="AJJ37718.1"/>
    <property type="molecule type" value="Genomic_DNA"/>
</dbReference>
<feature type="domain" description="Transport-associated OB type 1" evidence="1">
    <location>
        <begin position="21"/>
        <end position="48"/>
    </location>
</feature>
<dbReference type="Proteomes" id="UP000031883">
    <property type="component" value="Chromosome"/>
</dbReference>
<proteinExistence type="predicted"/>
<dbReference type="Pfam" id="PF03459">
    <property type="entry name" value="TOBE"/>
    <property type="match status" value="1"/>
</dbReference>
<reference evidence="2 3" key="1">
    <citation type="journal article" date="2015" name="Genome Announc.">
        <title>Thirty-Two Complete Genome Assemblies of Nine Yersinia Species, Including Y. pestis, Y. pseudotuberculosis, and Y. enterocolitica.</title>
        <authorList>
            <person name="Johnson S.L."/>
            <person name="Daligault H.E."/>
            <person name="Davenport K.W."/>
            <person name="Jaissle J."/>
            <person name="Frey K.G."/>
            <person name="Ladner J.T."/>
            <person name="Broomall S.M."/>
            <person name="Bishop-Lilly K.A."/>
            <person name="Bruce D.C."/>
            <person name="Coyne S.R."/>
            <person name="Gibbons H.S."/>
            <person name="Lo C.C."/>
            <person name="Munk A.C."/>
            <person name="Rosenzweig C.N."/>
            <person name="Koroleva G.I."/>
            <person name="Palacios G.F."/>
            <person name="Redden C.L."/>
            <person name="Xu Y."/>
            <person name="Minogue T.D."/>
            <person name="Chain P.S."/>
        </authorList>
    </citation>
    <scope>NUCLEOTIDE SEQUENCE [LARGE SCALE GENOMIC DNA]</scope>
    <source>
        <strain evidence="2 3">Y231</strain>
    </source>
</reference>
<evidence type="ECO:0000313" key="2">
    <source>
        <dbReference type="EMBL" id="AJJ37718.1"/>
    </source>
</evidence>
<evidence type="ECO:0000259" key="1">
    <source>
        <dbReference type="Pfam" id="PF03459"/>
    </source>
</evidence>
<sequence length="53" mass="5410">MSTSARNQLSGTVHAIVDGSATNESLEEMALSVGSEVTALFKASSVILATKKA</sequence>
<dbReference type="InterPro" id="IPR005116">
    <property type="entry name" value="Transp-assoc_OB_typ1"/>
</dbReference>